<feature type="transmembrane region" description="Helical" evidence="1">
    <location>
        <begin position="77"/>
        <end position="102"/>
    </location>
</feature>
<name>A0ABS5U760_9BACT</name>
<dbReference type="RefSeq" id="WP_214297284.1">
    <property type="nucleotide sequence ID" value="NZ_JAHDYS010000005.1"/>
</dbReference>
<feature type="transmembrane region" description="Helical" evidence="1">
    <location>
        <begin position="156"/>
        <end position="177"/>
    </location>
</feature>
<keyword evidence="1" id="KW-1133">Transmembrane helix</keyword>
<dbReference type="PANTHER" id="PTHR43044">
    <property type="match status" value="1"/>
</dbReference>
<sequence length="359" mass="40320">MSAADSTTRRVSAATWIWLVLAIAGSGLWIMLVTSGEADRAWRALLSNFIFFTSLAGGLVVWPAVAQTCNGRWHSGVEHLAASGISFSLPSLLVLVLLWFGSPSWSPWYGIEHHQGIWLNNSFLFARDLAALFLFWAAAWIFIIRRRTGEARITGGILIVVYCLVFSLLGFDLVMALDPRWFSTLAGGYFFISGLYIAAACWAFLCSCESERSATERHDLGRLVLCFSLMTAYLMYSHLLPIWYENLPHEVRFPMNRIKPPSWRIVSFILLATVYLGPLVMLLTEWAKRNRITLGMISLIILVGMWGERWWLIAPTFEKASRLGMVELSAAAALSGILGLGIGLYRRFGPHLMRFGKEE</sequence>
<organism evidence="2 3">
    <name type="scientific">Pelotalea chapellei</name>
    <dbReference type="NCBI Taxonomy" id="44671"/>
    <lineage>
        <taxon>Bacteria</taxon>
        <taxon>Pseudomonadati</taxon>
        <taxon>Thermodesulfobacteriota</taxon>
        <taxon>Desulfuromonadia</taxon>
        <taxon>Geobacterales</taxon>
        <taxon>Geobacteraceae</taxon>
        <taxon>Pelotalea</taxon>
    </lineage>
</organism>
<feature type="transmembrane region" description="Helical" evidence="1">
    <location>
        <begin position="220"/>
        <end position="243"/>
    </location>
</feature>
<dbReference type="PANTHER" id="PTHR43044:SF1">
    <property type="entry name" value="QUINOL:CYTOCHROME C OXIDOREDUCTASE QUINONE-BINDING SUBUNIT 2"/>
    <property type="match status" value="1"/>
</dbReference>
<feature type="transmembrane region" description="Helical" evidence="1">
    <location>
        <begin position="12"/>
        <end position="32"/>
    </location>
</feature>
<reference evidence="2 3" key="1">
    <citation type="submission" date="2021-05" db="EMBL/GenBank/DDBJ databases">
        <title>The draft genome of Geobacter chapellei DSM 13688.</title>
        <authorList>
            <person name="Xu Z."/>
            <person name="Masuda Y."/>
            <person name="Itoh H."/>
            <person name="Senoo K."/>
        </authorList>
    </citation>
    <scope>NUCLEOTIDE SEQUENCE [LARGE SCALE GENOMIC DNA]</scope>
    <source>
        <strain evidence="2 3">DSM 13688</strain>
    </source>
</reference>
<feature type="transmembrane region" description="Helical" evidence="1">
    <location>
        <begin position="44"/>
        <end position="65"/>
    </location>
</feature>
<feature type="transmembrane region" description="Helical" evidence="1">
    <location>
        <begin position="263"/>
        <end position="282"/>
    </location>
</feature>
<keyword evidence="1" id="KW-0812">Transmembrane</keyword>
<dbReference type="Proteomes" id="UP000784128">
    <property type="component" value="Unassembled WGS sequence"/>
</dbReference>
<feature type="transmembrane region" description="Helical" evidence="1">
    <location>
        <begin position="122"/>
        <end position="144"/>
    </location>
</feature>
<gene>
    <name evidence="2" type="ORF">KJB30_06905</name>
</gene>
<feature type="transmembrane region" description="Helical" evidence="1">
    <location>
        <begin position="325"/>
        <end position="345"/>
    </location>
</feature>
<keyword evidence="3" id="KW-1185">Reference proteome</keyword>
<evidence type="ECO:0000256" key="1">
    <source>
        <dbReference type="SAM" id="Phobius"/>
    </source>
</evidence>
<protein>
    <recommendedName>
        <fullName evidence="4">Quinol:cytochrome c oxidoreductase quinone-binding subunit 2</fullName>
    </recommendedName>
</protein>
<keyword evidence="1" id="KW-0472">Membrane</keyword>
<feature type="transmembrane region" description="Helical" evidence="1">
    <location>
        <begin position="294"/>
        <end position="313"/>
    </location>
</feature>
<feature type="transmembrane region" description="Helical" evidence="1">
    <location>
        <begin position="189"/>
        <end position="208"/>
    </location>
</feature>
<evidence type="ECO:0008006" key="4">
    <source>
        <dbReference type="Google" id="ProtNLM"/>
    </source>
</evidence>
<proteinExistence type="predicted"/>
<evidence type="ECO:0000313" key="2">
    <source>
        <dbReference type="EMBL" id="MBT1071504.1"/>
    </source>
</evidence>
<dbReference type="EMBL" id="JAHDYS010000005">
    <property type="protein sequence ID" value="MBT1071504.1"/>
    <property type="molecule type" value="Genomic_DNA"/>
</dbReference>
<evidence type="ECO:0000313" key="3">
    <source>
        <dbReference type="Proteomes" id="UP000784128"/>
    </source>
</evidence>
<comment type="caution">
    <text evidence="2">The sequence shown here is derived from an EMBL/GenBank/DDBJ whole genome shotgun (WGS) entry which is preliminary data.</text>
</comment>
<accession>A0ABS5U760</accession>